<evidence type="ECO:0000256" key="1">
    <source>
        <dbReference type="SAM" id="MobiDB-lite"/>
    </source>
</evidence>
<reference evidence="4 5" key="1">
    <citation type="submission" date="2016-06" db="EMBL/GenBank/DDBJ databases">
        <title>Four novel species of enterococci isolated from chicken manure.</title>
        <authorList>
            <person name="Van Tyne D."/>
        </authorList>
    </citation>
    <scope>NUCLEOTIDE SEQUENCE [LARGE SCALE GENOMIC DNA]</scope>
    <source>
        <strain evidence="4 5">CU12B</strain>
    </source>
</reference>
<feature type="compositionally biased region" description="Basic and acidic residues" evidence="1">
    <location>
        <begin position="48"/>
        <end position="57"/>
    </location>
</feature>
<protein>
    <submittedName>
        <fullName evidence="4">PASTA domain-containing protein</fullName>
    </submittedName>
</protein>
<dbReference type="EMBL" id="MAEL01000044">
    <property type="protein sequence ID" value="KAF1303097.1"/>
    <property type="molecule type" value="Genomic_DNA"/>
</dbReference>
<keyword evidence="2" id="KW-1133">Transmembrane helix</keyword>
<dbReference type="CDD" id="cd06577">
    <property type="entry name" value="PASTA_pknB"/>
    <property type="match status" value="2"/>
</dbReference>
<keyword evidence="2" id="KW-0812">Transmembrane</keyword>
<evidence type="ECO:0000313" key="5">
    <source>
        <dbReference type="Proteomes" id="UP000782705"/>
    </source>
</evidence>
<feature type="region of interest" description="Disordered" evidence="1">
    <location>
        <begin position="1"/>
        <end position="71"/>
    </location>
</feature>
<evidence type="ECO:0000256" key="2">
    <source>
        <dbReference type="SAM" id="Phobius"/>
    </source>
</evidence>
<dbReference type="InterPro" id="IPR005543">
    <property type="entry name" value="PASTA_dom"/>
</dbReference>
<dbReference type="Proteomes" id="UP000782705">
    <property type="component" value="Unassembled WGS sequence"/>
</dbReference>
<keyword evidence="2" id="KW-0472">Membrane</keyword>
<feature type="domain" description="PASTA" evidence="3">
    <location>
        <begin position="109"/>
        <end position="174"/>
    </location>
</feature>
<feature type="domain" description="PASTA" evidence="3">
    <location>
        <begin position="251"/>
        <end position="321"/>
    </location>
</feature>
<feature type="compositionally biased region" description="Basic and acidic residues" evidence="1">
    <location>
        <begin position="15"/>
        <end position="27"/>
    </location>
</feature>
<dbReference type="Gene3D" id="3.30.10.20">
    <property type="match status" value="4"/>
</dbReference>
<feature type="compositionally biased region" description="Acidic residues" evidence="1">
    <location>
        <begin position="29"/>
        <end position="47"/>
    </location>
</feature>
<organism evidence="4 5">
    <name type="scientific">Candidatus Enterococcus willemsii</name>
    <dbReference type="NCBI Taxonomy" id="1857215"/>
    <lineage>
        <taxon>Bacteria</taxon>
        <taxon>Bacillati</taxon>
        <taxon>Bacillota</taxon>
        <taxon>Bacilli</taxon>
        <taxon>Lactobacillales</taxon>
        <taxon>Enterococcaceae</taxon>
        <taxon>Enterococcus</taxon>
    </lineage>
</organism>
<sequence>MSDFLSNFTKNNYDGQKKEPSEKKAIPAEELEESAAPEPAVEEPVIEETEKVEEAPVSRRAKKEAPVSRFQTEETEFDPTYKKRQRKKYLFIGTGAALLALILFFTYYQLTHVKVPDFVNKDVSEVRSWGTEEGVAIKVEQKYDFDMDVNKVISQAVKPDKKIKKGKTLNIVGSLGADPEEQLTLPDFSKLSKKEATAWIDENKAENISLIESFDESIEAGKFIKQEVANKELKLEDYKRKDRLSVYYSKGKETFEKNIEVPDFKGKTIADVTEWTKKNEVKLKRVDDFSSEIKVDEVISQETAKGEKIAKQDEFVVHISKGKAITVPDYSKYTMEEAANIEAKIPVVLKNVYTSDVSYGQFISQSEEAGKEYGEGDTIPPVEIVYSLGQPYIKDLRGSTQEGDLPKLFFDEYQSKGAYINYQVYYVDSEQPKGTVVEMSQYGQFLPLETTISIGISLGNLKPTTPTLPVQSEPESESDDGLTGRETSESEQEMPQPY</sequence>
<keyword evidence="5" id="KW-1185">Reference proteome</keyword>
<proteinExistence type="predicted"/>
<dbReference type="PROSITE" id="PS51178">
    <property type="entry name" value="PASTA"/>
    <property type="match status" value="2"/>
</dbReference>
<name>A0ABQ6YYG2_9ENTE</name>
<feature type="region of interest" description="Disordered" evidence="1">
    <location>
        <begin position="463"/>
        <end position="498"/>
    </location>
</feature>
<accession>A0ABQ6YYG2</accession>
<comment type="caution">
    <text evidence="4">The sequence shown here is derived from an EMBL/GenBank/DDBJ whole genome shotgun (WGS) entry which is preliminary data.</text>
</comment>
<evidence type="ECO:0000313" key="4">
    <source>
        <dbReference type="EMBL" id="KAF1303097.1"/>
    </source>
</evidence>
<dbReference type="SMART" id="SM00740">
    <property type="entry name" value="PASTA"/>
    <property type="match status" value="4"/>
</dbReference>
<dbReference type="Pfam" id="PF03793">
    <property type="entry name" value="PASTA"/>
    <property type="match status" value="2"/>
</dbReference>
<dbReference type="RefSeq" id="WP_161902468.1">
    <property type="nucleotide sequence ID" value="NZ_MAEL01000044.1"/>
</dbReference>
<evidence type="ECO:0000259" key="3">
    <source>
        <dbReference type="PROSITE" id="PS51178"/>
    </source>
</evidence>
<feature type="compositionally biased region" description="Polar residues" evidence="1">
    <location>
        <begin position="1"/>
        <end position="14"/>
    </location>
</feature>
<gene>
    <name evidence="4" type="ORF">BAU17_08175</name>
</gene>
<feature type="transmembrane region" description="Helical" evidence="2">
    <location>
        <begin position="89"/>
        <end position="110"/>
    </location>
</feature>